<evidence type="ECO:0000313" key="8">
    <source>
        <dbReference type="Proteomes" id="UP000064893"/>
    </source>
</evidence>
<dbReference type="PANTHER" id="PTHR43133">
    <property type="entry name" value="RNA POLYMERASE ECF-TYPE SIGMA FACTO"/>
    <property type="match status" value="1"/>
</dbReference>
<dbReference type="KEGG" id="blq:L21SP5_01451"/>
<dbReference type="GO" id="GO:0006352">
    <property type="term" value="P:DNA-templated transcription initiation"/>
    <property type="evidence" value="ECO:0007669"/>
    <property type="project" value="InterPro"/>
</dbReference>
<dbReference type="InterPro" id="IPR007627">
    <property type="entry name" value="RNA_pol_sigma70_r2"/>
</dbReference>
<evidence type="ECO:0000256" key="4">
    <source>
        <dbReference type="ARBA" id="ARBA00023163"/>
    </source>
</evidence>
<evidence type="ECO:0000256" key="3">
    <source>
        <dbReference type="ARBA" id="ARBA00023082"/>
    </source>
</evidence>
<sequence>MKVKNIIAVNYNLQEIYTDYAPVLFKICLRYSSSYAEAEDLLHDSFIRIFERLPQYKGKGSFEGWLKRIVVSVAINKLRTNRFTPDYHETFDDINEQEIEVDYENLSEERKLMLDAELSHEDVFKCLQELPVKARAVFNLYVFEKKKHKEIAEELEISSSTSKTQLKRARVLLHKQLMRYAEMKRKNIKKLSIFAFLLPGTRYSYVDKYVKGNIDKANVTPPPMDMTAIAGKSAAGVNTISTSVNIINSALSHIKAHLITYTSAFVLGTSAITFMLLPEAEVASKKQIETINLRMHPVLNPIDLDSFIQVPVDQFEKRPVKVNTPIPTKESVDTVTIYEHVRVVDSLK</sequence>
<dbReference type="GO" id="GO:0016987">
    <property type="term" value="F:sigma factor activity"/>
    <property type="evidence" value="ECO:0007669"/>
    <property type="project" value="UniProtKB-KW"/>
</dbReference>
<dbReference type="SUPFAM" id="SSF88659">
    <property type="entry name" value="Sigma3 and sigma4 domains of RNA polymerase sigma factors"/>
    <property type="match status" value="1"/>
</dbReference>
<proteinExistence type="inferred from homology"/>
<dbReference type="InterPro" id="IPR013324">
    <property type="entry name" value="RNA_pol_sigma_r3/r4-like"/>
</dbReference>
<dbReference type="InterPro" id="IPR014284">
    <property type="entry name" value="RNA_pol_sigma-70_dom"/>
</dbReference>
<dbReference type="PANTHER" id="PTHR43133:SF46">
    <property type="entry name" value="RNA POLYMERASE SIGMA-70 FACTOR ECF SUBFAMILY"/>
    <property type="match status" value="1"/>
</dbReference>
<feature type="domain" description="RNA polymerase sigma-70 region 2" evidence="5">
    <location>
        <begin position="16"/>
        <end position="82"/>
    </location>
</feature>
<dbReference type="PATRIC" id="fig|1307839.3.peg.1548"/>
<feature type="domain" description="RNA polymerase sigma factor 70 region 4 type 2" evidence="6">
    <location>
        <begin position="123"/>
        <end position="171"/>
    </location>
</feature>
<comment type="similarity">
    <text evidence="1">Belongs to the sigma-70 factor family. ECF subfamily.</text>
</comment>
<keyword evidence="3" id="KW-0731">Sigma factor</keyword>
<name>A0A0S2HYK5_9BACT</name>
<dbReference type="InterPro" id="IPR013325">
    <property type="entry name" value="RNA_pol_sigma_r2"/>
</dbReference>
<accession>A0A0S2HYK5</accession>
<evidence type="ECO:0000259" key="5">
    <source>
        <dbReference type="Pfam" id="PF04542"/>
    </source>
</evidence>
<evidence type="ECO:0000313" key="7">
    <source>
        <dbReference type="EMBL" id="ALO15101.1"/>
    </source>
</evidence>
<dbReference type="AlphaFoldDB" id="A0A0S2HYK5"/>
<organism evidence="7 8">
    <name type="scientific">Salinivirga cyanobacteriivorans</name>
    <dbReference type="NCBI Taxonomy" id="1307839"/>
    <lineage>
        <taxon>Bacteria</taxon>
        <taxon>Pseudomonadati</taxon>
        <taxon>Bacteroidota</taxon>
        <taxon>Bacteroidia</taxon>
        <taxon>Bacteroidales</taxon>
        <taxon>Salinivirgaceae</taxon>
        <taxon>Salinivirga</taxon>
    </lineage>
</organism>
<dbReference type="Gene3D" id="1.10.10.10">
    <property type="entry name" value="Winged helix-like DNA-binding domain superfamily/Winged helix DNA-binding domain"/>
    <property type="match status" value="1"/>
</dbReference>
<dbReference type="SUPFAM" id="SSF88946">
    <property type="entry name" value="Sigma2 domain of RNA polymerase sigma factors"/>
    <property type="match status" value="1"/>
</dbReference>
<dbReference type="Gene3D" id="1.10.1740.10">
    <property type="match status" value="1"/>
</dbReference>
<evidence type="ECO:0000259" key="6">
    <source>
        <dbReference type="Pfam" id="PF08281"/>
    </source>
</evidence>
<dbReference type="InterPro" id="IPR039425">
    <property type="entry name" value="RNA_pol_sigma-70-like"/>
</dbReference>
<dbReference type="CDD" id="cd06171">
    <property type="entry name" value="Sigma70_r4"/>
    <property type="match status" value="1"/>
</dbReference>
<dbReference type="STRING" id="1307839.L21SP5_01451"/>
<evidence type="ECO:0000256" key="2">
    <source>
        <dbReference type="ARBA" id="ARBA00023015"/>
    </source>
</evidence>
<dbReference type="NCBIfam" id="TIGR02937">
    <property type="entry name" value="sigma70-ECF"/>
    <property type="match status" value="1"/>
</dbReference>
<protein>
    <submittedName>
        <fullName evidence="7">Sigma-W factor</fullName>
    </submittedName>
</protein>
<keyword evidence="8" id="KW-1185">Reference proteome</keyword>
<dbReference type="Proteomes" id="UP000064893">
    <property type="component" value="Chromosome"/>
</dbReference>
<dbReference type="InterPro" id="IPR036388">
    <property type="entry name" value="WH-like_DNA-bd_sf"/>
</dbReference>
<reference evidence="7 8" key="1">
    <citation type="submission" date="2015-11" db="EMBL/GenBank/DDBJ databases">
        <title>Description and complete genome sequence of a novel strain predominating in hypersaline microbial mats and representing a new family of the Bacteriodetes phylum.</title>
        <authorList>
            <person name="Spring S."/>
            <person name="Bunk B."/>
            <person name="Sproer C."/>
            <person name="Klenk H.-P."/>
        </authorList>
    </citation>
    <scope>NUCLEOTIDE SEQUENCE [LARGE SCALE GENOMIC DNA]</scope>
    <source>
        <strain evidence="7 8">L21-Spi-D4</strain>
    </source>
</reference>
<dbReference type="InterPro" id="IPR013249">
    <property type="entry name" value="RNA_pol_sigma70_r4_t2"/>
</dbReference>
<dbReference type="Pfam" id="PF08281">
    <property type="entry name" value="Sigma70_r4_2"/>
    <property type="match status" value="1"/>
</dbReference>
<dbReference type="GO" id="GO:0003677">
    <property type="term" value="F:DNA binding"/>
    <property type="evidence" value="ECO:0007669"/>
    <property type="project" value="InterPro"/>
</dbReference>
<keyword evidence="2" id="KW-0805">Transcription regulation</keyword>
<dbReference type="EMBL" id="CP013118">
    <property type="protein sequence ID" value="ALO15101.1"/>
    <property type="molecule type" value="Genomic_DNA"/>
</dbReference>
<gene>
    <name evidence="7" type="primary">sigW_4</name>
    <name evidence="7" type="ORF">L21SP5_01451</name>
</gene>
<keyword evidence="4" id="KW-0804">Transcription</keyword>
<evidence type="ECO:0000256" key="1">
    <source>
        <dbReference type="ARBA" id="ARBA00010641"/>
    </source>
</evidence>
<dbReference type="Pfam" id="PF04542">
    <property type="entry name" value="Sigma70_r2"/>
    <property type="match status" value="1"/>
</dbReference>